<proteinExistence type="predicted"/>
<dbReference type="InParanoid" id="A0A0C3F0H7"/>
<feature type="compositionally biased region" description="Basic and acidic residues" evidence="1">
    <location>
        <begin position="196"/>
        <end position="215"/>
    </location>
</feature>
<name>A0A0C3F0H7_PILCF</name>
<organism evidence="2 3">
    <name type="scientific">Piloderma croceum (strain F 1598)</name>
    <dbReference type="NCBI Taxonomy" id="765440"/>
    <lineage>
        <taxon>Eukaryota</taxon>
        <taxon>Fungi</taxon>
        <taxon>Dikarya</taxon>
        <taxon>Basidiomycota</taxon>
        <taxon>Agaricomycotina</taxon>
        <taxon>Agaricomycetes</taxon>
        <taxon>Agaricomycetidae</taxon>
        <taxon>Atheliales</taxon>
        <taxon>Atheliaceae</taxon>
        <taxon>Piloderma</taxon>
    </lineage>
</organism>
<reference evidence="2 3" key="1">
    <citation type="submission" date="2014-04" db="EMBL/GenBank/DDBJ databases">
        <authorList>
            <consortium name="DOE Joint Genome Institute"/>
            <person name="Kuo A."/>
            <person name="Tarkka M."/>
            <person name="Buscot F."/>
            <person name="Kohler A."/>
            <person name="Nagy L.G."/>
            <person name="Floudas D."/>
            <person name="Copeland A."/>
            <person name="Barry K.W."/>
            <person name="Cichocki N."/>
            <person name="Veneault-Fourrey C."/>
            <person name="LaButti K."/>
            <person name="Lindquist E.A."/>
            <person name="Lipzen A."/>
            <person name="Lundell T."/>
            <person name="Morin E."/>
            <person name="Murat C."/>
            <person name="Sun H."/>
            <person name="Tunlid A."/>
            <person name="Henrissat B."/>
            <person name="Grigoriev I.V."/>
            <person name="Hibbett D.S."/>
            <person name="Martin F."/>
            <person name="Nordberg H.P."/>
            <person name="Cantor M.N."/>
            <person name="Hua S.X."/>
        </authorList>
    </citation>
    <scope>NUCLEOTIDE SEQUENCE [LARGE SCALE GENOMIC DNA]</scope>
    <source>
        <strain evidence="2 3">F 1598</strain>
    </source>
</reference>
<protein>
    <submittedName>
        <fullName evidence="2">Uncharacterized protein</fullName>
    </submittedName>
</protein>
<accession>A0A0C3F0H7</accession>
<sequence length="711" mass="80657">MALEIGGICREEVVVAKVLTVTQIREIPWFVRVAVTLSRMDQPQIDEHLNFIVHNYTSVSRFLPAPKTTIEAGRNAIASATFSNGWSSVNWDVDVSTYNSPRKAFAYDRNPPIPSFRSHKEGPPPINLLKEWGTPVDDADDSIFLMENLQEFQSTNLEYLLSFAGRHGAQPPQVDRYGIDLSPRPSNLPLVGDSKVLPRKDQEQRPSKRRRLENDTLRLTGYAKSQPKPISPYDSFKMQDYLIRPYSRSAWIIPIRGILPWKGCTSAVMLDEVENMPPSSPGQITSPAQNDYHIAWTRMSVVSFWDFLLAIQQAKTLGPISISFHAASPPTISFTRPTNELDRDTNRITSSMDITSESFANPVFRTSLQVVDHIKVYHEVTYAMYLRNVLDAWSYRFRPTYDVGSRVYDEGDATGRGEEKYVEGGVRQTIPLVNEAESKKCANLRSLVQLSMQRNKQAELSRAVERPDAMFAGKKTISRRLSRHHPLFGLSPISRLQFTLQYSTLFLDMGGEGHAIRFSQDVSVTTSWANHTCLEPLDTEELEVSYARAKDFLLQLALTLVNDHGWHADELDEPDSNSTFSAPCEGVTSSLTLYPICDIFSLLQTFLPGMLLIYRIDDIDERGEMETVRALPRLVWIEEHKDLLQKLFGGKRYDNLLEAARSKACQINMISSYDSGSYDDDNYYTNIYGQRVELDYQAYGLECGYCGTCEY</sequence>
<keyword evidence="3" id="KW-1185">Reference proteome</keyword>
<feature type="region of interest" description="Disordered" evidence="1">
    <location>
        <begin position="180"/>
        <end position="215"/>
    </location>
</feature>
<evidence type="ECO:0000256" key="1">
    <source>
        <dbReference type="SAM" id="MobiDB-lite"/>
    </source>
</evidence>
<dbReference type="STRING" id="765440.A0A0C3F0H7"/>
<evidence type="ECO:0000313" key="3">
    <source>
        <dbReference type="Proteomes" id="UP000054166"/>
    </source>
</evidence>
<dbReference type="Proteomes" id="UP000054166">
    <property type="component" value="Unassembled WGS sequence"/>
</dbReference>
<dbReference type="EMBL" id="KN833077">
    <property type="protein sequence ID" value="KIM73644.1"/>
    <property type="molecule type" value="Genomic_DNA"/>
</dbReference>
<dbReference type="AlphaFoldDB" id="A0A0C3F0H7"/>
<evidence type="ECO:0000313" key="2">
    <source>
        <dbReference type="EMBL" id="KIM73644.1"/>
    </source>
</evidence>
<reference evidence="3" key="2">
    <citation type="submission" date="2015-01" db="EMBL/GenBank/DDBJ databases">
        <title>Evolutionary Origins and Diversification of the Mycorrhizal Mutualists.</title>
        <authorList>
            <consortium name="DOE Joint Genome Institute"/>
            <consortium name="Mycorrhizal Genomics Consortium"/>
            <person name="Kohler A."/>
            <person name="Kuo A."/>
            <person name="Nagy L.G."/>
            <person name="Floudas D."/>
            <person name="Copeland A."/>
            <person name="Barry K.W."/>
            <person name="Cichocki N."/>
            <person name="Veneault-Fourrey C."/>
            <person name="LaButti K."/>
            <person name="Lindquist E.A."/>
            <person name="Lipzen A."/>
            <person name="Lundell T."/>
            <person name="Morin E."/>
            <person name="Murat C."/>
            <person name="Riley R."/>
            <person name="Ohm R."/>
            <person name="Sun H."/>
            <person name="Tunlid A."/>
            <person name="Henrissat B."/>
            <person name="Grigoriev I.V."/>
            <person name="Hibbett D.S."/>
            <person name="Martin F."/>
        </authorList>
    </citation>
    <scope>NUCLEOTIDE SEQUENCE [LARGE SCALE GENOMIC DNA]</scope>
    <source>
        <strain evidence="3">F 1598</strain>
    </source>
</reference>
<dbReference type="OrthoDB" id="3143319at2759"/>
<gene>
    <name evidence="2" type="ORF">PILCRDRAFT_92959</name>
</gene>
<dbReference type="HOGENOM" id="CLU_388358_0_0_1"/>